<dbReference type="PANTHER" id="PTHR10629:SF52">
    <property type="entry name" value="DNA (CYTOSINE-5)-METHYLTRANSFERASE 1"/>
    <property type="match status" value="1"/>
</dbReference>
<evidence type="ECO:0000256" key="5">
    <source>
        <dbReference type="ARBA" id="ARBA00022747"/>
    </source>
</evidence>
<dbReference type="Gene3D" id="3.90.120.10">
    <property type="entry name" value="DNA Methylase, subunit A, domain 2"/>
    <property type="match status" value="1"/>
</dbReference>
<dbReference type="Proteomes" id="UP000709336">
    <property type="component" value="Unassembled WGS sequence"/>
</dbReference>
<comment type="caution">
    <text evidence="9">The sequence shown here is derived from an EMBL/GenBank/DDBJ whole genome shotgun (WGS) entry which is preliminary data.</text>
</comment>
<name>A0ABX1R5C6_9ALTE</name>
<dbReference type="SUPFAM" id="SSF53335">
    <property type="entry name" value="S-adenosyl-L-methionine-dependent methyltransferases"/>
    <property type="match status" value="1"/>
</dbReference>
<dbReference type="NCBIfam" id="TIGR00675">
    <property type="entry name" value="dcm"/>
    <property type="match status" value="1"/>
</dbReference>
<keyword evidence="10" id="KW-1185">Reference proteome</keyword>
<evidence type="ECO:0000313" key="9">
    <source>
        <dbReference type="EMBL" id="NMH60841.1"/>
    </source>
</evidence>
<evidence type="ECO:0000256" key="4">
    <source>
        <dbReference type="ARBA" id="ARBA00022691"/>
    </source>
</evidence>
<reference evidence="9 10" key="1">
    <citation type="submission" date="2020-03" db="EMBL/GenBank/DDBJ databases">
        <title>Alteromonas ponticola sp. nov., isolated from seawater.</title>
        <authorList>
            <person name="Yoon J.-H."/>
            <person name="Kim Y.-O."/>
        </authorList>
    </citation>
    <scope>NUCLEOTIDE SEQUENCE [LARGE SCALE GENOMIC DNA]</scope>
    <source>
        <strain evidence="9 10">MYP5</strain>
    </source>
</reference>
<organism evidence="9 10">
    <name type="scientific">Alteromonas ponticola</name>
    <dbReference type="NCBI Taxonomy" id="2720613"/>
    <lineage>
        <taxon>Bacteria</taxon>
        <taxon>Pseudomonadati</taxon>
        <taxon>Pseudomonadota</taxon>
        <taxon>Gammaproteobacteria</taxon>
        <taxon>Alteromonadales</taxon>
        <taxon>Alteromonadaceae</taxon>
        <taxon>Alteromonas/Salinimonas group</taxon>
        <taxon>Alteromonas</taxon>
    </lineage>
</organism>
<evidence type="ECO:0000313" key="10">
    <source>
        <dbReference type="Proteomes" id="UP000709336"/>
    </source>
</evidence>
<sequence length="352" mass="39817">MIVMDFFSGCGGASQGLRQAGCDIVLGLDFDKDAAASYRANFPEAAFFEGDIREIPEEDVSAVIRERNPDNQPLLMAACAPCQPFSSQNKFKYGEDARRTLLDETHRFIHRLLPDYILIENVPGIQKVDENAEGPYRRFISLLTDLNYQYKAFIARSEDYGVPQKRKRFVLLASRLGEISEPLKTHGDGLEPYATVRDYIEGYSKLEAGSTCALDKLHVSAEMKEINLTRIMHTPEGGDRRDWPEHLVNKCHKNYKGHTDTYGRMSWHLPAPTLTTKCHSYSNGRFGHPDIKQNRAISIREASRLQTFPDNYVFHGSLGSMARQIGNAVPCRLAESFGISANLHYQNYLDMD</sequence>
<dbReference type="PROSITE" id="PS51679">
    <property type="entry name" value="SAM_MT_C5"/>
    <property type="match status" value="1"/>
</dbReference>
<keyword evidence="4 7" id="KW-0949">S-adenosyl-L-methionine</keyword>
<gene>
    <name evidence="9" type="ORF">HCJ96_12460</name>
</gene>
<proteinExistence type="inferred from homology"/>
<dbReference type="Gene3D" id="3.40.50.150">
    <property type="entry name" value="Vaccinia Virus protein VP39"/>
    <property type="match status" value="1"/>
</dbReference>
<accession>A0ABX1R5C6</accession>
<dbReference type="PANTHER" id="PTHR10629">
    <property type="entry name" value="CYTOSINE-SPECIFIC METHYLTRANSFERASE"/>
    <property type="match status" value="1"/>
</dbReference>
<dbReference type="PRINTS" id="PR00105">
    <property type="entry name" value="C5METTRFRASE"/>
</dbReference>
<feature type="active site" evidence="7">
    <location>
        <position position="82"/>
    </location>
</feature>
<dbReference type="InterPro" id="IPR001525">
    <property type="entry name" value="C5_MeTfrase"/>
</dbReference>
<dbReference type="Pfam" id="PF00145">
    <property type="entry name" value="DNA_methylase"/>
    <property type="match status" value="1"/>
</dbReference>
<evidence type="ECO:0000256" key="2">
    <source>
        <dbReference type="ARBA" id="ARBA00022603"/>
    </source>
</evidence>
<evidence type="ECO:0000256" key="6">
    <source>
        <dbReference type="ARBA" id="ARBA00047422"/>
    </source>
</evidence>
<keyword evidence="3 7" id="KW-0808">Transferase</keyword>
<dbReference type="InterPro" id="IPR050390">
    <property type="entry name" value="C5-Methyltransferase"/>
</dbReference>
<protein>
    <recommendedName>
        <fullName evidence="1">DNA (cytosine-5-)-methyltransferase</fullName>
        <ecNumber evidence="1">2.1.1.37</ecNumber>
    </recommendedName>
</protein>
<comment type="similarity">
    <text evidence="7 8">Belongs to the class I-like SAM-binding methyltransferase superfamily. C5-methyltransferase family.</text>
</comment>
<dbReference type="InterPro" id="IPR029063">
    <property type="entry name" value="SAM-dependent_MTases_sf"/>
</dbReference>
<evidence type="ECO:0000256" key="1">
    <source>
        <dbReference type="ARBA" id="ARBA00011975"/>
    </source>
</evidence>
<dbReference type="GO" id="GO:0032259">
    <property type="term" value="P:methylation"/>
    <property type="evidence" value="ECO:0007669"/>
    <property type="project" value="UniProtKB-KW"/>
</dbReference>
<dbReference type="EMBL" id="JAATNW010000006">
    <property type="protein sequence ID" value="NMH60841.1"/>
    <property type="molecule type" value="Genomic_DNA"/>
</dbReference>
<evidence type="ECO:0000256" key="7">
    <source>
        <dbReference type="PROSITE-ProRule" id="PRU01016"/>
    </source>
</evidence>
<dbReference type="GO" id="GO:0008168">
    <property type="term" value="F:methyltransferase activity"/>
    <property type="evidence" value="ECO:0007669"/>
    <property type="project" value="UniProtKB-KW"/>
</dbReference>
<dbReference type="EC" id="2.1.1.37" evidence="1"/>
<keyword evidence="2 7" id="KW-0489">Methyltransferase</keyword>
<keyword evidence="5" id="KW-0680">Restriction system</keyword>
<evidence type="ECO:0000256" key="3">
    <source>
        <dbReference type="ARBA" id="ARBA00022679"/>
    </source>
</evidence>
<evidence type="ECO:0000256" key="8">
    <source>
        <dbReference type="RuleBase" id="RU000416"/>
    </source>
</evidence>
<comment type="catalytic activity">
    <reaction evidence="6">
        <text>a 2'-deoxycytidine in DNA + S-adenosyl-L-methionine = a 5-methyl-2'-deoxycytidine in DNA + S-adenosyl-L-homocysteine + H(+)</text>
        <dbReference type="Rhea" id="RHEA:13681"/>
        <dbReference type="Rhea" id="RHEA-COMP:11369"/>
        <dbReference type="Rhea" id="RHEA-COMP:11370"/>
        <dbReference type="ChEBI" id="CHEBI:15378"/>
        <dbReference type="ChEBI" id="CHEBI:57856"/>
        <dbReference type="ChEBI" id="CHEBI:59789"/>
        <dbReference type="ChEBI" id="CHEBI:85452"/>
        <dbReference type="ChEBI" id="CHEBI:85454"/>
        <dbReference type="EC" id="2.1.1.37"/>
    </reaction>
</comment>